<gene>
    <name evidence="2" type="ORF">Cyrtocomes_00008</name>
</gene>
<dbReference type="EMBL" id="JARGYT010000001">
    <property type="protein sequence ID" value="MDZ5761652.1"/>
    <property type="molecule type" value="Genomic_DNA"/>
</dbReference>
<evidence type="ECO:0000313" key="3">
    <source>
        <dbReference type="Proteomes" id="UP001293791"/>
    </source>
</evidence>
<keyword evidence="1" id="KW-0732">Signal</keyword>
<accession>A0ABU5L697</accession>
<comment type="caution">
    <text evidence="2">The sequence shown here is derived from an EMBL/GenBank/DDBJ whole genome shotgun (WGS) entry which is preliminary data.</text>
</comment>
<reference evidence="2 3" key="1">
    <citation type="submission" date="2023-02" db="EMBL/GenBank/DDBJ databases">
        <title>Host association and intracellularity evolved multiple times independently in the Rickettsiales.</title>
        <authorList>
            <person name="Castelli M."/>
            <person name="Nardi T."/>
            <person name="Gammuto L."/>
            <person name="Bellinzona G."/>
            <person name="Sabaneyeva E."/>
            <person name="Potekhin A."/>
            <person name="Serra V."/>
            <person name="Petroni G."/>
            <person name="Sassera D."/>
        </authorList>
    </citation>
    <scope>NUCLEOTIDE SEQUENCE [LARGE SCALE GENOMIC DNA]</scope>
    <source>
        <strain evidence="2 3">BOD18</strain>
    </source>
</reference>
<evidence type="ECO:0008006" key="4">
    <source>
        <dbReference type="Google" id="ProtNLM"/>
    </source>
</evidence>
<name>A0ABU5L697_9RICK</name>
<keyword evidence="3" id="KW-1185">Reference proteome</keyword>
<evidence type="ECO:0000313" key="2">
    <source>
        <dbReference type="EMBL" id="MDZ5761652.1"/>
    </source>
</evidence>
<dbReference type="RefSeq" id="WP_322497168.1">
    <property type="nucleotide sequence ID" value="NZ_JARGYT010000001.1"/>
</dbReference>
<feature type="signal peptide" evidence="1">
    <location>
        <begin position="1"/>
        <end position="22"/>
    </location>
</feature>
<protein>
    <recommendedName>
        <fullName evidence="4">Outer membrane protein beta-barrel domain-containing protein</fullName>
    </recommendedName>
</protein>
<feature type="chain" id="PRO_5046002392" description="Outer membrane protein beta-barrel domain-containing protein" evidence="1">
    <location>
        <begin position="23"/>
        <end position="258"/>
    </location>
</feature>
<dbReference type="Proteomes" id="UP001293791">
    <property type="component" value="Unassembled WGS sequence"/>
</dbReference>
<sequence>MNKKLVLVGAIAAFSSANFALALSEDSDKSGFSVFAGGSYLSSYGLGKLASSTDGLKGPDGQAVDSKEVKFADGFGKQFNGPVGTLGVAFEITDGVKVGVEGYYGSFSGKVVNGKTADTKTEVELKVDTFGVKGSVIGEFAINDSFGLVGQLSVGGGASKSAAASEITYQYGQKDKEFFTIAKTEDKDNKYGSFGLTGGASLGAFWHHESGFSATVAYKIDYINAATKIVDAKTDTAGSGNVNNSFVHGLGLAVGYAW</sequence>
<proteinExistence type="predicted"/>
<evidence type="ECO:0000256" key="1">
    <source>
        <dbReference type="SAM" id="SignalP"/>
    </source>
</evidence>
<organism evidence="2 3">
    <name type="scientific">Candidatus Cyrtobacter comes</name>
    <dbReference type="NCBI Taxonomy" id="675776"/>
    <lineage>
        <taxon>Bacteria</taxon>
        <taxon>Pseudomonadati</taxon>
        <taxon>Pseudomonadota</taxon>
        <taxon>Alphaproteobacteria</taxon>
        <taxon>Rickettsiales</taxon>
        <taxon>Candidatus Midichloriaceae</taxon>
        <taxon>Candidatus Cyrtobacter</taxon>
    </lineage>
</organism>